<dbReference type="Proteomes" id="UP000315017">
    <property type="component" value="Chromosome"/>
</dbReference>
<dbReference type="Pfam" id="PF23343">
    <property type="entry name" value="REP_ORF2-G2P"/>
    <property type="match status" value="1"/>
</dbReference>
<accession>A0A517Y5T8</accession>
<organism evidence="2 3">
    <name type="scientific">Anatilimnocola aggregata</name>
    <dbReference type="NCBI Taxonomy" id="2528021"/>
    <lineage>
        <taxon>Bacteria</taxon>
        <taxon>Pseudomonadati</taxon>
        <taxon>Planctomycetota</taxon>
        <taxon>Planctomycetia</taxon>
        <taxon>Pirellulales</taxon>
        <taxon>Pirellulaceae</taxon>
        <taxon>Anatilimnocola</taxon>
    </lineage>
</organism>
<dbReference type="AlphaFoldDB" id="A0A517Y5T8"/>
<feature type="domain" description="Replication-associated protein ORF2/G2P" evidence="1">
    <location>
        <begin position="113"/>
        <end position="243"/>
    </location>
</feature>
<dbReference type="InterPro" id="IPR056906">
    <property type="entry name" value="ORF2/G2P_dom"/>
</dbReference>
<reference evidence="2 3" key="1">
    <citation type="submission" date="2019-02" db="EMBL/GenBank/DDBJ databases">
        <title>Deep-cultivation of Planctomycetes and their phenomic and genomic characterization uncovers novel biology.</title>
        <authorList>
            <person name="Wiegand S."/>
            <person name="Jogler M."/>
            <person name="Boedeker C."/>
            <person name="Pinto D."/>
            <person name="Vollmers J."/>
            <person name="Rivas-Marin E."/>
            <person name="Kohn T."/>
            <person name="Peeters S.H."/>
            <person name="Heuer A."/>
            <person name="Rast P."/>
            <person name="Oberbeckmann S."/>
            <person name="Bunk B."/>
            <person name="Jeske O."/>
            <person name="Meyerdierks A."/>
            <person name="Storesund J.E."/>
            <person name="Kallscheuer N."/>
            <person name="Luecker S."/>
            <person name="Lage O.M."/>
            <person name="Pohl T."/>
            <person name="Merkel B.J."/>
            <person name="Hornburger P."/>
            <person name="Mueller R.-W."/>
            <person name="Bruemmer F."/>
            <person name="Labrenz M."/>
            <person name="Spormann A.M."/>
            <person name="Op den Camp H."/>
            <person name="Overmann J."/>
            <person name="Amann R."/>
            <person name="Jetten M.S.M."/>
            <person name="Mascher T."/>
            <person name="Medema M.H."/>
            <person name="Devos D.P."/>
            <person name="Kaster A.-K."/>
            <person name="Ovreas L."/>
            <person name="Rohde M."/>
            <person name="Galperin M.Y."/>
            <person name="Jogler C."/>
        </authorList>
    </citation>
    <scope>NUCLEOTIDE SEQUENCE [LARGE SCALE GENOMIC DNA]</scope>
    <source>
        <strain evidence="2 3">ETA_A8</strain>
    </source>
</reference>
<sequence>MCLKGNCDHTSIGNVGQGHSSSGAKAAARAAGASEASPAVPPAVAPYLESSRSTVDWNAQGVWPHHGDLKEEKHLECRAVGCRSRFCKHCCVSLGLSLRKRLVPVLQTFSALMMVTLTVDPKLFGSPVEAYRYVREKRAIAELVRALKKAGHLRSNRYFYVVEFHKNGWAHFHLLLEAEFIPFKVLCQLWGRNRPKSAPAWGHKYEESLAGVEPEFGTCRISVGKFSGGAHHAACYATKYMVKYPEHGFPQWTFDEMNAGRRIRLYQTSHGLLPGKPSSKNKCANAEEESGVAEHSADCFCDACRAGEHHPTKKEQRTIEDRLADCGTRAAVLEVTEVKDETGKVVRSSRRFWRMLEITFAQACVVLDFQEVGKRWVQLKEGDWFRLVATRGHTPSVIGGGINAADVARFAEFDQWNASGGVI</sequence>
<name>A0A517Y5T8_9BACT</name>
<evidence type="ECO:0000313" key="2">
    <source>
        <dbReference type="EMBL" id="QDU25603.1"/>
    </source>
</evidence>
<protein>
    <recommendedName>
        <fullName evidence="1">Replication-associated protein ORF2/G2P domain-containing protein</fullName>
    </recommendedName>
</protein>
<evidence type="ECO:0000259" key="1">
    <source>
        <dbReference type="Pfam" id="PF23343"/>
    </source>
</evidence>
<gene>
    <name evidence="2" type="ORF">ETAA8_06730</name>
</gene>
<keyword evidence="3" id="KW-1185">Reference proteome</keyword>
<evidence type="ECO:0000313" key="3">
    <source>
        <dbReference type="Proteomes" id="UP000315017"/>
    </source>
</evidence>
<dbReference type="KEGG" id="aagg:ETAA8_06730"/>
<proteinExistence type="predicted"/>
<dbReference type="EMBL" id="CP036274">
    <property type="protein sequence ID" value="QDU25603.1"/>
    <property type="molecule type" value="Genomic_DNA"/>
</dbReference>